<keyword evidence="3" id="KW-1185">Reference proteome</keyword>
<accession>A0A9X9Q4X5</accession>
<protein>
    <submittedName>
        <fullName evidence="2">Uncharacterized protein</fullName>
    </submittedName>
</protein>
<gene>
    <name evidence="2" type="ORF">BN2614_LOCUS4</name>
</gene>
<feature type="compositionally biased region" description="Polar residues" evidence="1">
    <location>
        <begin position="13"/>
        <end position="26"/>
    </location>
</feature>
<feature type="non-terminal residue" evidence="2">
    <location>
        <position position="70"/>
    </location>
</feature>
<reference evidence="2 3" key="1">
    <citation type="submission" date="2018-10" db="EMBL/GenBank/DDBJ databases">
        <authorList>
            <person name="Ekblom R."/>
            <person name="Jareborg N."/>
        </authorList>
    </citation>
    <scope>NUCLEOTIDE SEQUENCE [LARGE SCALE GENOMIC DNA]</scope>
    <source>
        <tissue evidence="2">Muscle</tissue>
    </source>
</reference>
<feature type="region of interest" description="Disordered" evidence="1">
    <location>
        <begin position="1"/>
        <end position="70"/>
    </location>
</feature>
<sequence>MRDQHKWGIPVPSSCSPSFAPNSISATPCPPKRSHSRALSAESQGESGQGERERPQSWASSLFLRPSIKF</sequence>
<dbReference type="EMBL" id="CYRY02036191">
    <property type="protein sequence ID" value="VCX15906.1"/>
    <property type="molecule type" value="Genomic_DNA"/>
</dbReference>
<evidence type="ECO:0000313" key="2">
    <source>
        <dbReference type="EMBL" id="VCX15906.1"/>
    </source>
</evidence>
<organism evidence="2 3">
    <name type="scientific">Gulo gulo</name>
    <name type="common">Wolverine</name>
    <name type="synonym">Gluton</name>
    <dbReference type="NCBI Taxonomy" id="48420"/>
    <lineage>
        <taxon>Eukaryota</taxon>
        <taxon>Metazoa</taxon>
        <taxon>Chordata</taxon>
        <taxon>Craniata</taxon>
        <taxon>Vertebrata</taxon>
        <taxon>Euteleostomi</taxon>
        <taxon>Mammalia</taxon>
        <taxon>Eutheria</taxon>
        <taxon>Laurasiatheria</taxon>
        <taxon>Carnivora</taxon>
        <taxon>Caniformia</taxon>
        <taxon>Musteloidea</taxon>
        <taxon>Mustelidae</taxon>
        <taxon>Guloninae</taxon>
        <taxon>Gulo</taxon>
    </lineage>
</organism>
<evidence type="ECO:0000313" key="3">
    <source>
        <dbReference type="Proteomes" id="UP000269945"/>
    </source>
</evidence>
<proteinExistence type="predicted"/>
<comment type="caution">
    <text evidence="2">The sequence shown here is derived from an EMBL/GenBank/DDBJ whole genome shotgun (WGS) entry which is preliminary data.</text>
</comment>
<dbReference type="Proteomes" id="UP000269945">
    <property type="component" value="Unassembled WGS sequence"/>
</dbReference>
<dbReference type="AlphaFoldDB" id="A0A9X9Q4X5"/>
<name>A0A9X9Q4X5_GULGU</name>
<evidence type="ECO:0000256" key="1">
    <source>
        <dbReference type="SAM" id="MobiDB-lite"/>
    </source>
</evidence>